<dbReference type="InterPro" id="IPR009703">
    <property type="entry name" value="Selenoprotein_S"/>
</dbReference>
<keyword evidence="10" id="KW-0175">Coiled coil</keyword>
<dbReference type="Pfam" id="PF06936">
    <property type="entry name" value="Selenoprotein_S"/>
    <property type="match status" value="1"/>
</dbReference>
<comment type="subcellular location">
    <subcellularLocation>
        <location evidence="2">Cytoplasm</location>
    </subcellularLocation>
    <subcellularLocation>
        <location evidence="1">Endoplasmic reticulum membrane</location>
        <topology evidence="1">Single-pass membrane protein</topology>
    </subcellularLocation>
</comment>
<keyword evidence="5 12" id="KW-0812">Transmembrane</keyword>
<gene>
    <name evidence="13" type="ORF">DGAL_LOCUS3009</name>
</gene>
<protein>
    <recommendedName>
        <fullName evidence="15">Selenoprotein S</fullName>
    </recommendedName>
</protein>
<comment type="similarity">
    <text evidence="3">Belongs to the selenoprotein S family.</text>
</comment>
<dbReference type="GO" id="GO:0036502">
    <property type="term" value="C:Derlin-1-VIMP complex"/>
    <property type="evidence" value="ECO:0007669"/>
    <property type="project" value="TreeGrafter"/>
</dbReference>
<evidence type="ECO:0000256" key="11">
    <source>
        <dbReference type="SAM" id="MobiDB-lite"/>
    </source>
</evidence>
<keyword evidence="4" id="KW-0963">Cytoplasm</keyword>
<dbReference type="PANTHER" id="PTHR28621">
    <property type="entry name" value="SELENOPROTEIN S"/>
    <property type="match status" value="1"/>
</dbReference>
<keyword evidence="8 12" id="KW-1133">Transmembrane helix</keyword>
<reference evidence="13" key="1">
    <citation type="submission" date="2021-11" db="EMBL/GenBank/DDBJ databases">
        <authorList>
            <person name="Schell T."/>
        </authorList>
    </citation>
    <scope>NUCLEOTIDE SEQUENCE</scope>
    <source>
        <strain evidence="13">M5</strain>
    </source>
</reference>
<evidence type="ECO:0000256" key="9">
    <source>
        <dbReference type="ARBA" id="ARBA00023136"/>
    </source>
</evidence>
<feature type="coiled-coil region" evidence="10">
    <location>
        <begin position="99"/>
        <end position="126"/>
    </location>
</feature>
<feature type="compositionally biased region" description="Polar residues" evidence="11">
    <location>
        <begin position="143"/>
        <end position="157"/>
    </location>
</feature>
<evidence type="ECO:0000313" key="14">
    <source>
        <dbReference type="Proteomes" id="UP000789390"/>
    </source>
</evidence>
<evidence type="ECO:0000313" key="13">
    <source>
        <dbReference type="EMBL" id="CAH0100721.1"/>
    </source>
</evidence>
<evidence type="ECO:0000256" key="2">
    <source>
        <dbReference type="ARBA" id="ARBA00004496"/>
    </source>
</evidence>
<keyword evidence="14" id="KW-1185">Reference proteome</keyword>
<feature type="region of interest" description="Disordered" evidence="11">
    <location>
        <begin position="143"/>
        <end position="198"/>
    </location>
</feature>
<keyword evidence="9 12" id="KW-0472">Membrane</keyword>
<keyword evidence="6" id="KW-0256">Endoplasmic reticulum</keyword>
<feature type="transmembrane region" description="Helical" evidence="12">
    <location>
        <begin position="42"/>
        <end position="65"/>
    </location>
</feature>
<evidence type="ECO:0000256" key="12">
    <source>
        <dbReference type="SAM" id="Phobius"/>
    </source>
</evidence>
<evidence type="ECO:0000256" key="5">
    <source>
        <dbReference type="ARBA" id="ARBA00022692"/>
    </source>
</evidence>
<evidence type="ECO:0000256" key="10">
    <source>
        <dbReference type="SAM" id="Coils"/>
    </source>
</evidence>
<dbReference type="AlphaFoldDB" id="A0A8J2W107"/>
<keyword evidence="7" id="KW-0712">Selenocysteine</keyword>
<dbReference type="EMBL" id="CAKKLH010000044">
    <property type="protein sequence ID" value="CAH0100721.1"/>
    <property type="molecule type" value="Genomic_DNA"/>
</dbReference>
<evidence type="ECO:0000256" key="6">
    <source>
        <dbReference type="ARBA" id="ARBA00022824"/>
    </source>
</evidence>
<name>A0A8J2W107_9CRUS</name>
<dbReference type="Gene3D" id="6.10.250.2950">
    <property type="match status" value="1"/>
</dbReference>
<evidence type="ECO:0000256" key="7">
    <source>
        <dbReference type="ARBA" id="ARBA00022933"/>
    </source>
</evidence>
<dbReference type="GO" id="GO:0036513">
    <property type="term" value="C:Derlin-1 retrotranslocation complex"/>
    <property type="evidence" value="ECO:0007669"/>
    <property type="project" value="TreeGrafter"/>
</dbReference>
<dbReference type="OrthoDB" id="75792at2759"/>
<evidence type="ECO:0000256" key="3">
    <source>
        <dbReference type="ARBA" id="ARBA00011034"/>
    </source>
</evidence>
<organism evidence="13 14">
    <name type="scientific">Daphnia galeata</name>
    <dbReference type="NCBI Taxonomy" id="27404"/>
    <lineage>
        <taxon>Eukaryota</taxon>
        <taxon>Metazoa</taxon>
        <taxon>Ecdysozoa</taxon>
        <taxon>Arthropoda</taxon>
        <taxon>Crustacea</taxon>
        <taxon>Branchiopoda</taxon>
        <taxon>Diplostraca</taxon>
        <taxon>Cladocera</taxon>
        <taxon>Anomopoda</taxon>
        <taxon>Daphniidae</taxon>
        <taxon>Daphnia</taxon>
    </lineage>
</organism>
<accession>A0A8J2W107</accession>
<comment type="caution">
    <text evidence="13">The sequence shown here is derived from an EMBL/GenBank/DDBJ whole genome shotgun (WGS) entry which is preliminary data.</text>
</comment>
<evidence type="ECO:0008006" key="15">
    <source>
        <dbReference type="Google" id="ProtNLM"/>
    </source>
</evidence>
<dbReference type="GO" id="GO:0030970">
    <property type="term" value="P:retrograde protein transport, ER to cytosol"/>
    <property type="evidence" value="ECO:0007669"/>
    <property type="project" value="TreeGrafter"/>
</dbReference>
<dbReference type="GO" id="GO:0030968">
    <property type="term" value="P:endoplasmic reticulum unfolded protein response"/>
    <property type="evidence" value="ECO:0007669"/>
    <property type="project" value="TreeGrafter"/>
</dbReference>
<evidence type="ECO:0000256" key="4">
    <source>
        <dbReference type="ARBA" id="ARBA00022490"/>
    </source>
</evidence>
<dbReference type="PANTHER" id="PTHR28621:SF1">
    <property type="entry name" value="SELENOPROTEIN S"/>
    <property type="match status" value="1"/>
</dbReference>
<proteinExistence type="inferred from homology"/>
<evidence type="ECO:0000256" key="8">
    <source>
        <dbReference type="ARBA" id="ARBA00022989"/>
    </source>
</evidence>
<dbReference type="Proteomes" id="UP000789390">
    <property type="component" value="Unassembled WGS sequence"/>
</dbReference>
<evidence type="ECO:0000256" key="1">
    <source>
        <dbReference type="ARBA" id="ARBA00004389"/>
    </source>
</evidence>
<sequence length="198" mass="22165">MTESDEWATVETVVDEDMDSNPDGTTFRQGPSGIEQGILEKILFILSNTNPWLLLFIVVGVYYLIQKLWFSSPSSNSDAYSTLSSEEILARQEAVELARRQMQEQYDKKAREHAIKQKEKEELLRQEKLKNLEKYGTKLGRSSKTLAAESSNDQLQQGAIKKKSEKPKLKPEYNPLMGDGSSGVCYRPTRRGGGAGGG</sequence>